<dbReference type="AlphaFoldDB" id="A0A8J2NWT8"/>
<keyword evidence="1" id="KW-0732">Signal</keyword>
<feature type="signal peptide" evidence="1">
    <location>
        <begin position="1"/>
        <end position="18"/>
    </location>
</feature>
<comment type="caution">
    <text evidence="2">The sequence shown here is derived from an EMBL/GenBank/DDBJ whole genome shotgun (WGS) entry which is preliminary data.</text>
</comment>
<protein>
    <submittedName>
        <fullName evidence="2">Uncharacterized protein</fullName>
    </submittedName>
</protein>
<evidence type="ECO:0000313" key="2">
    <source>
        <dbReference type="EMBL" id="CAG7729363.1"/>
    </source>
</evidence>
<accession>A0A8J2NWT8</accession>
<reference evidence="2" key="1">
    <citation type="submission" date="2021-06" db="EMBL/GenBank/DDBJ databases">
        <authorList>
            <person name="Hodson N. C."/>
            <person name="Mongue J. A."/>
            <person name="Jaron S. K."/>
        </authorList>
    </citation>
    <scope>NUCLEOTIDE SEQUENCE</scope>
</reference>
<keyword evidence="3" id="KW-1185">Reference proteome</keyword>
<dbReference type="Proteomes" id="UP000708208">
    <property type="component" value="Unassembled WGS sequence"/>
</dbReference>
<feature type="chain" id="PRO_5035301316" evidence="1">
    <location>
        <begin position="19"/>
        <end position="191"/>
    </location>
</feature>
<name>A0A8J2NWT8_9HEXA</name>
<evidence type="ECO:0000313" key="3">
    <source>
        <dbReference type="Proteomes" id="UP000708208"/>
    </source>
</evidence>
<proteinExistence type="predicted"/>
<sequence>MFLITPVLLLKCSIGCKSFSQQYSFSWFSSVRKLKAEVASCLSCTYRKDFKLKHYVTHEEELIFRNQQCLIGDDAHPQDRDLIRENCYERENSYCVKLSGTPLDSSQEYIVRGCVTSPRKIGCRLVIEETVLIRNESKSIYESWGCYCNHTDNCNGKEGYEHLHRHTINFFGRTISFLAEAPKQGINKVLQ</sequence>
<evidence type="ECO:0000256" key="1">
    <source>
        <dbReference type="SAM" id="SignalP"/>
    </source>
</evidence>
<organism evidence="2 3">
    <name type="scientific">Allacma fusca</name>
    <dbReference type="NCBI Taxonomy" id="39272"/>
    <lineage>
        <taxon>Eukaryota</taxon>
        <taxon>Metazoa</taxon>
        <taxon>Ecdysozoa</taxon>
        <taxon>Arthropoda</taxon>
        <taxon>Hexapoda</taxon>
        <taxon>Collembola</taxon>
        <taxon>Symphypleona</taxon>
        <taxon>Sminthuridae</taxon>
        <taxon>Allacma</taxon>
    </lineage>
</organism>
<gene>
    <name evidence="2" type="ORF">AFUS01_LOCUS18083</name>
</gene>
<dbReference type="EMBL" id="CAJVCH010177209">
    <property type="protein sequence ID" value="CAG7729363.1"/>
    <property type="molecule type" value="Genomic_DNA"/>
</dbReference>